<accession>A0ABW3N5H5</accession>
<evidence type="ECO:0008006" key="3">
    <source>
        <dbReference type="Google" id="ProtNLM"/>
    </source>
</evidence>
<dbReference type="EMBL" id="JBHTJL010000009">
    <property type="protein sequence ID" value="MFD1062957.1"/>
    <property type="molecule type" value="Genomic_DNA"/>
</dbReference>
<proteinExistence type="predicted"/>
<protein>
    <recommendedName>
        <fullName evidence="3">DUF1508 domain-containing protein</fullName>
    </recommendedName>
</protein>
<comment type="caution">
    <text evidence="1">The sequence shown here is derived from an EMBL/GenBank/DDBJ whole genome shotgun (WGS) entry which is preliminary data.</text>
</comment>
<organism evidence="1 2">
    <name type="scientific">Winogradskyella litorisediminis</name>
    <dbReference type="NCBI Taxonomy" id="1156618"/>
    <lineage>
        <taxon>Bacteria</taxon>
        <taxon>Pseudomonadati</taxon>
        <taxon>Bacteroidota</taxon>
        <taxon>Flavobacteriia</taxon>
        <taxon>Flavobacteriales</taxon>
        <taxon>Flavobacteriaceae</taxon>
        <taxon>Winogradskyella</taxon>
    </lineage>
</organism>
<dbReference type="Gene3D" id="2.30.29.80">
    <property type="match status" value="1"/>
</dbReference>
<evidence type="ECO:0000313" key="1">
    <source>
        <dbReference type="EMBL" id="MFD1062957.1"/>
    </source>
</evidence>
<sequence length="112" mass="12978">MVNFTVFESKGKECRILIKSNDTIEFVSRYCTCRSEAVSLIMKIRKNAQQYDAYKIKKLECGSWRFELIDMAKNEILGQSATEISLENLNRKINEMRVIVPSAKVQSETVNY</sequence>
<name>A0ABW3N5H5_9FLAO</name>
<reference evidence="2" key="1">
    <citation type="journal article" date="2019" name="Int. J. Syst. Evol. Microbiol.">
        <title>The Global Catalogue of Microorganisms (GCM) 10K type strain sequencing project: providing services to taxonomists for standard genome sequencing and annotation.</title>
        <authorList>
            <consortium name="The Broad Institute Genomics Platform"/>
            <consortium name="The Broad Institute Genome Sequencing Center for Infectious Disease"/>
            <person name="Wu L."/>
            <person name="Ma J."/>
        </authorList>
    </citation>
    <scope>NUCLEOTIDE SEQUENCE [LARGE SCALE GENOMIC DNA]</scope>
    <source>
        <strain evidence="2">CCUG 62215</strain>
    </source>
</reference>
<evidence type="ECO:0000313" key="2">
    <source>
        <dbReference type="Proteomes" id="UP001597013"/>
    </source>
</evidence>
<keyword evidence="2" id="KW-1185">Reference proteome</keyword>
<dbReference type="RefSeq" id="WP_386129273.1">
    <property type="nucleotide sequence ID" value="NZ_JBHTJL010000009.1"/>
</dbReference>
<dbReference type="Proteomes" id="UP001597013">
    <property type="component" value="Unassembled WGS sequence"/>
</dbReference>
<gene>
    <name evidence="1" type="ORF">ACFQ1Q_06830</name>
</gene>